<dbReference type="InterPro" id="IPR023076">
    <property type="entry name" value="HMG_CoA_Rdtase_CS"/>
</dbReference>
<dbReference type="InterPro" id="IPR004553">
    <property type="entry name" value="HMG_CoA_Rdtase_bac-typ"/>
</dbReference>
<evidence type="ECO:0000256" key="2">
    <source>
        <dbReference type="ARBA" id="ARBA00023002"/>
    </source>
</evidence>
<dbReference type="PROSITE" id="PS50065">
    <property type="entry name" value="HMG_COA_REDUCTASE_4"/>
    <property type="match status" value="1"/>
</dbReference>
<proteinExistence type="inferred from homology"/>
<dbReference type="PANTHER" id="PTHR10572">
    <property type="entry name" value="3-HYDROXY-3-METHYLGLUTARYL-COENZYME A REDUCTASE"/>
    <property type="match status" value="1"/>
</dbReference>
<dbReference type="Gene3D" id="3.90.770.10">
    <property type="entry name" value="3-hydroxy-3-methylglutaryl-coenzyme A Reductase, Chain A, domain 2"/>
    <property type="match status" value="1"/>
</dbReference>
<evidence type="ECO:0008006" key="4">
    <source>
        <dbReference type="Google" id="ProtNLM"/>
    </source>
</evidence>
<dbReference type="InterPro" id="IPR009023">
    <property type="entry name" value="HMG_CoA_Rdtase_NAD(P)-bd_sf"/>
</dbReference>
<dbReference type="InterPro" id="IPR002202">
    <property type="entry name" value="HMG_CoA_Rdtase"/>
</dbReference>
<dbReference type="SUPFAM" id="SSF55035">
    <property type="entry name" value="NAD-binding domain of HMG-CoA reductase"/>
    <property type="match status" value="1"/>
</dbReference>
<feature type="non-terminal residue" evidence="3">
    <location>
        <position position="1"/>
    </location>
</feature>
<protein>
    <recommendedName>
        <fullName evidence="4">Hydroxymethylglutaryl-CoA reductase (NADPH)</fullName>
    </recommendedName>
</protein>
<dbReference type="PANTHER" id="PTHR10572:SF24">
    <property type="entry name" value="3-HYDROXY-3-METHYLGLUTARYL-COENZYME A REDUCTASE"/>
    <property type="match status" value="1"/>
</dbReference>
<sequence>IELANSKKPDLIKMGAGAKDLELTVLNNKNIGTILRIHLLVDTKDAMGANTVDTMLEGISPLIEKIVNKKAVLKIISNLSDKRLVKVKGKVLKESLTTKGFKGEEVIEDIIKVQAIAEADIYRAVTNNKGILNGMGAVALAVSNDWRALEAGAHGYAAKSGKYLPLTKWTKTSSGDLMGEMIVPIAVGITGGAISAYPVARVSLKILNVKSAQELACVMASVGLAQNLAALRALVSEGIQEGHMRLHNRIKENNND</sequence>
<keyword evidence="2" id="KW-0560">Oxidoreductase</keyword>
<comment type="similarity">
    <text evidence="1">Belongs to the HMG-CoA reductase family.</text>
</comment>
<organism evidence="3">
    <name type="scientific">marine sediment metagenome</name>
    <dbReference type="NCBI Taxonomy" id="412755"/>
    <lineage>
        <taxon>unclassified sequences</taxon>
        <taxon>metagenomes</taxon>
        <taxon>ecological metagenomes</taxon>
    </lineage>
</organism>
<reference evidence="3" key="1">
    <citation type="journal article" date="2015" name="Nature">
        <title>Complex archaea that bridge the gap between prokaryotes and eukaryotes.</title>
        <authorList>
            <person name="Spang A."/>
            <person name="Saw J.H."/>
            <person name="Jorgensen S.L."/>
            <person name="Zaremba-Niedzwiedzka K."/>
            <person name="Martijn J."/>
            <person name="Lind A.E."/>
            <person name="van Eijk R."/>
            <person name="Schleper C."/>
            <person name="Guy L."/>
            <person name="Ettema T.J."/>
        </authorList>
    </citation>
    <scope>NUCLEOTIDE SEQUENCE</scope>
</reference>
<evidence type="ECO:0000256" key="1">
    <source>
        <dbReference type="ARBA" id="ARBA00007661"/>
    </source>
</evidence>
<name>A0A0F9H9Q4_9ZZZZ</name>
<dbReference type="SUPFAM" id="SSF56542">
    <property type="entry name" value="Substrate-binding domain of HMG-CoA reductase"/>
    <property type="match status" value="1"/>
</dbReference>
<dbReference type="PROSITE" id="PS00066">
    <property type="entry name" value="HMG_COA_REDUCTASE_1"/>
    <property type="match status" value="1"/>
</dbReference>
<evidence type="ECO:0000313" key="3">
    <source>
        <dbReference type="EMBL" id="KKM07859.1"/>
    </source>
</evidence>
<dbReference type="Pfam" id="PF00368">
    <property type="entry name" value="HMG-CoA_red"/>
    <property type="match status" value="1"/>
</dbReference>
<gene>
    <name evidence="3" type="ORF">LCGC14_1729750</name>
</gene>
<dbReference type="GO" id="GO:0015936">
    <property type="term" value="P:coenzyme A metabolic process"/>
    <property type="evidence" value="ECO:0007669"/>
    <property type="project" value="InterPro"/>
</dbReference>
<dbReference type="GO" id="GO:0004420">
    <property type="term" value="F:hydroxymethylglutaryl-CoA reductase (NADPH) activity"/>
    <property type="evidence" value="ECO:0007669"/>
    <property type="project" value="InterPro"/>
</dbReference>
<dbReference type="NCBIfam" id="TIGR00532">
    <property type="entry name" value="HMG_CoA_R_NAD"/>
    <property type="match status" value="1"/>
</dbReference>
<accession>A0A0F9H9Q4</accession>
<comment type="caution">
    <text evidence="3">The sequence shown here is derived from an EMBL/GenBank/DDBJ whole genome shotgun (WGS) entry which is preliminary data.</text>
</comment>
<dbReference type="AlphaFoldDB" id="A0A0F9H9Q4"/>
<dbReference type="InterPro" id="IPR009029">
    <property type="entry name" value="HMG_CoA_Rdtase_sub-bd_dom_sf"/>
</dbReference>
<dbReference type="InterPro" id="IPR023074">
    <property type="entry name" value="HMG_CoA_Rdtase_cat_sf"/>
</dbReference>
<dbReference type="EMBL" id="LAZR01015682">
    <property type="protein sequence ID" value="KKM07859.1"/>
    <property type="molecule type" value="Genomic_DNA"/>
</dbReference>